<dbReference type="Proteomes" id="UP000585474">
    <property type="component" value="Unassembled WGS sequence"/>
</dbReference>
<evidence type="ECO:0000256" key="1">
    <source>
        <dbReference type="SAM" id="MobiDB-lite"/>
    </source>
</evidence>
<dbReference type="EMBL" id="BJWL01000024">
    <property type="protein sequence ID" value="GFZ14692.1"/>
    <property type="molecule type" value="Genomic_DNA"/>
</dbReference>
<protein>
    <submittedName>
        <fullName evidence="2">Uncharacterized protein</fullName>
    </submittedName>
</protein>
<feature type="region of interest" description="Disordered" evidence="1">
    <location>
        <begin position="42"/>
        <end position="77"/>
    </location>
</feature>
<gene>
    <name evidence="2" type="ORF">Acr_24g0008820</name>
</gene>
<organism evidence="2 3">
    <name type="scientific">Actinidia rufa</name>
    <dbReference type="NCBI Taxonomy" id="165716"/>
    <lineage>
        <taxon>Eukaryota</taxon>
        <taxon>Viridiplantae</taxon>
        <taxon>Streptophyta</taxon>
        <taxon>Embryophyta</taxon>
        <taxon>Tracheophyta</taxon>
        <taxon>Spermatophyta</taxon>
        <taxon>Magnoliopsida</taxon>
        <taxon>eudicotyledons</taxon>
        <taxon>Gunneridae</taxon>
        <taxon>Pentapetalae</taxon>
        <taxon>asterids</taxon>
        <taxon>Ericales</taxon>
        <taxon>Actinidiaceae</taxon>
        <taxon>Actinidia</taxon>
    </lineage>
</organism>
<feature type="compositionally biased region" description="Acidic residues" evidence="1">
    <location>
        <begin position="44"/>
        <end position="60"/>
    </location>
</feature>
<comment type="caution">
    <text evidence="2">The sequence shown here is derived from an EMBL/GenBank/DDBJ whole genome shotgun (WGS) entry which is preliminary data.</text>
</comment>
<name>A0A7J0GV85_9ERIC</name>
<evidence type="ECO:0000313" key="3">
    <source>
        <dbReference type="Proteomes" id="UP000585474"/>
    </source>
</evidence>
<feature type="compositionally biased region" description="Basic and acidic residues" evidence="1">
    <location>
        <begin position="1"/>
        <end position="27"/>
    </location>
</feature>
<feature type="region of interest" description="Disordered" evidence="1">
    <location>
        <begin position="1"/>
        <end position="30"/>
    </location>
</feature>
<evidence type="ECO:0000313" key="2">
    <source>
        <dbReference type="EMBL" id="GFZ14692.1"/>
    </source>
</evidence>
<feature type="compositionally biased region" description="Basic and acidic residues" evidence="1">
    <location>
        <begin position="61"/>
        <end position="70"/>
    </location>
</feature>
<keyword evidence="3" id="KW-1185">Reference proteome</keyword>
<proteinExistence type="predicted"/>
<reference evidence="2 3" key="1">
    <citation type="submission" date="2019-07" db="EMBL/GenBank/DDBJ databases">
        <title>De Novo Assembly of kiwifruit Actinidia rufa.</title>
        <authorList>
            <person name="Sugita-Konishi S."/>
            <person name="Sato K."/>
            <person name="Mori E."/>
            <person name="Abe Y."/>
            <person name="Kisaki G."/>
            <person name="Hamano K."/>
            <person name="Suezawa K."/>
            <person name="Otani M."/>
            <person name="Fukuda T."/>
            <person name="Manabe T."/>
            <person name="Gomi K."/>
            <person name="Tabuchi M."/>
            <person name="Akimitsu K."/>
            <person name="Kataoka I."/>
        </authorList>
    </citation>
    <scope>NUCLEOTIDE SEQUENCE [LARGE SCALE GENOMIC DNA]</scope>
    <source>
        <strain evidence="3">cv. Fuchu</strain>
    </source>
</reference>
<accession>A0A7J0GV85</accession>
<sequence length="77" mass="8780">MVSSKGKEVAGDDYSGKRKRGDGEKAGRLRKRKNRSVLQFFDDAAYEDEDEDEESEESDYDDGKRNEKQKAISLCVL</sequence>
<dbReference type="AlphaFoldDB" id="A0A7J0GV85"/>